<dbReference type="AlphaFoldDB" id="A0A397RTR9"/>
<organism evidence="6 7">
    <name type="scientific">Anaeroplasma bactoclasticum</name>
    <dbReference type="NCBI Taxonomy" id="2088"/>
    <lineage>
        <taxon>Bacteria</taxon>
        <taxon>Bacillati</taxon>
        <taxon>Mycoplasmatota</taxon>
        <taxon>Mollicutes</taxon>
        <taxon>Anaeroplasmatales</taxon>
        <taxon>Anaeroplasmataceae</taxon>
        <taxon>Anaeroplasma</taxon>
    </lineage>
</organism>
<name>A0A397RTR9_9MOLU</name>
<keyword evidence="3" id="KW-0547">Nucleotide-binding</keyword>
<dbReference type="OrthoDB" id="9779029at2"/>
<dbReference type="PROSITE" id="PS00211">
    <property type="entry name" value="ABC_TRANSPORTER_1"/>
    <property type="match status" value="1"/>
</dbReference>
<proteinExistence type="predicted"/>
<gene>
    <name evidence="6" type="ORF">EI71_00873</name>
</gene>
<evidence type="ECO:0000256" key="1">
    <source>
        <dbReference type="ARBA" id="ARBA00022448"/>
    </source>
</evidence>
<reference evidence="6 7" key="1">
    <citation type="submission" date="2018-08" db="EMBL/GenBank/DDBJ databases">
        <title>Genomic Encyclopedia of Archaeal and Bacterial Type Strains, Phase II (KMG-II): from individual species to whole genera.</title>
        <authorList>
            <person name="Goeker M."/>
        </authorList>
    </citation>
    <scope>NUCLEOTIDE SEQUENCE [LARGE SCALE GENOMIC DNA]</scope>
    <source>
        <strain evidence="6 7">ATCC 27112</strain>
    </source>
</reference>
<dbReference type="SMART" id="SM00382">
    <property type="entry name" value="AAA"/>
    <property type="match status" value="1"/>
</dbReference>
<dbReference type="EMBL" id="QXEV01000007">
    <property type="protein sequence ID" value="RIA77720.1"/>
    <property type="molecule type" value="Genomic_DNA"/>
</dbReference>
<dbReference type="GO" id="GO:0140359">
    <property type="term" value="F:ABC-type transporter activity"/>
    <property type="evidence" value="ECO:0007669"/>
    <property type="project" value="InterPro"/>
</dbReference>
<dbReference type="GO" id="GO:0016887">
    <property type="term" value="F:ATP hydrolysis activity"/>
    <property type="evidence" value="ECO:0007669"/>
    <property type="project" value="InterPro"/>
</dbReference>
<keyword evidence="4 6" id="KW-0067">ATP-binding</keyword>
<evidence type="ECO:0000259" key="5">
    <source>
        <dbReference type="PROSITE" id="PS50893"/>
    </source>
</evidence>
<dbReference type="Proteomes" id="UP000266506">
    <property type="component" value="Unassembled WGS sequence"/>
</dbReference>
<dbReference type="InterPro" id="IPR003439">
    <property type="entry name" value="ABC_transporter-like_ATP-bd"/>
</dbReference>
<accession>A0A397RTR9</accession>
<dbReference type="PROSITE" id="PS50893">
    <property type="entry name" value="ABC_TRANSPORTER_2"/>
    <property type="match status" value="1"/>
</dbReference>
<dbReference type="InterPro" id="IPR026082">
    <property type="entry name" value="ABCA"/>
</dbReference>
<dbReference type="FunCoup" id="A0A397RTR9">
    <property type="interactions" value="342"/>
</dbReference>
<evidence type="ECO:0000256" key="3">
    <source>
        <dbReference type="ARBA" id="ARBA00022741"/>
    </source>
</evidence>
<dbReference type="InterPro" id="IPR003593">
    <property type="entry name" value="AAA+_ATPase"/>
</dbReference>
<dbReference type="InterPro" id="IPR017871">
    <property type="entry name" value="ABC_transporter-like_CS"/>
</dbReference>
<feature type="domain" description="ABC transporter" evidence="5">
    <location>
        <begin position="4"/>
        <end position="229"/>
    </location>
</feature>
<evidence type="ECO:0000313" key="7">
    <source>
        <dbReference type="Proteomes" id="UP000266506"/>
    </source>
</evidence>
<dbReference type="GO" id="GO:0005319">
    <property type="term" value="F:lipid transporter activity"/>
    <property type="evidence" value="ECO:0007669"/>
    <property type="project" value="TreeGrafter"/>
</dbReference>
<comment type="caution">
    <text evidence="6">The sequence shown here is derived from an EMBL/GenBank/DDBJ whole genome shotgun (WGS) entry which is preliminary data.</text>
</comment>
<dbReference type="PANTHER" id="PTHR19229:SF36">
    <property type="entry name" value="ATP-BINDING CASSETTE SUB-FAMILY A MEMBER 2"/>
    <property type="match status" value="1"/>
</dbReference>
<dbReference type="PANTHER" id="PTHR19229">
    <property type="entry name" value="ATP-BINDING CASSETTE TRANSPORTER SUBFAMILY A ABCA"/>
    <property type="match status" value="1"/>
</dbReference>
<protein>
    <submittedName>
        <fullName evidence="6">ABC-2 type transport system ATP-binding protein</fullName>
    </submittedName>
</protein>
<keyword evidence="7" id="KW-1185">Reference proteome</keyword>
<dbReference type="CDD" id="cd03263">
    <property type="entry name" value="ABC_subfamily_A"/>
    <property type="match status" value="1"/>
</dbReference>
<keyword evidence="2" id="KW-0677">Repeat</keyword>
<sequence length="237" mass="26545">MNVIEIKNLKKNYKTIEALKGVSFEIYEGEIFGLLGVNGAGKTTLIKILSGLTKKTSGEAYVMGHSLEEMDIIKDIIDISPQETAIAQNLTVEENLDFFQRLYGVMDKEYLDEIIHKFSLNEVLKRKGKTLSGGWQRRLSIAIGLISKPKILFLDEPTLGLDVIARRELWNIISSLKGKMTIILTSHYLEEIEALCDRVAILSKGELLSIGTVDEIKESVHEDSFEEAFIKIVGGIE</sequence>
<evidence type="ECO:0000313" key="6">
    <source>
        <dbReference type="EMBL" id="RIA77720.1"/>
    </source>
</evidence>
<evidence type="ECO:0000256" key="2">
    <source>
        <dbReference type="ARBA" id="ARBA00022737"/>
    </source>
</evidence>
<dbReference type="GO" id="GO:0016020">
    <property type="term" value="C:membrane"/>
    <property type="evidence" value="ECO:0007669"/>
    <property type="project" value="InterPro"/>
</dbReference>
<keyword evidence="1" id="KW-0813">Transport</keyword>
<dbReference type="Pfam" id="PF00005">
    <property type="entry name" value="ABC_tran"/>
    <property type="match status" value="1"/>
</dbReference>
<evidence type="ECO:0000256" key="4">
    <source>
        <dbReference type="ARBA" id="ARBA00022840"/>
    </source>
</evidence>
<dbReference type="InterPro" id="IPR027417">
    <property type="entry name" value="P-loop_NTPase"/>
</dbReference>
<dbReference type="Gene3D" id="3.40.50.300">
    <property type="entry name" value="P-loop containing nucleotide triphosphate hydrolases"/>
    <property type="match status" value="1"/>
</dbReference>
<dbReference type="SUPFAM" id="SSF52540">
    <property type="entry name" value="P-loop containing nucleoside triphosphate hydrolases"/>
    <property type="match status" value="1"/>
</dbReference>
<dbReference type="RefSeq" id="WP_119016028.1">
    <property type="nucleotide sequence ID" value="NZ_QXEV01000007.1"/>
</dbReference>
<dbReference type="InParanoid" id="A0A397RTR9"/>
<dbReference type="GO" id="GO:0005524">
    <property type="term" value="F:ATP binding"/>
    <property type="evidence" value="ECO:0007669"/>
    <property type="project" value="UniProtKB-KW"/>
</dbReference>